<evidence type="ECO:0000256" key="1">
    <source>
        <dbReference type="SAM" id="Coils"/>
    </source>
</evidence>
<gene>
    <name evidence="4" type="ORF">EJ02DRAFT_471578</name>
</gene>
<feature type="coiled-coil region" evidence="1">
    <location>
        <begin position="177"/>
        <end position="243"/>
    </location>
</feature>
<feature type="region of interest" description="Disordered" evidence="2">
    <location>
        <begin position="325"/>
        <end position="347"/>
    </location>
</feature>
<feature type="compositionally biased region" description="Polar residues" evidence="2">
    <location>
        <begin position="325"/>
        <end position="340"/>
    </location>
</feature>
<protein>
    <submittedName>
        <fullName evidence="4">Uncharacterized protein</fullName>
    </submittedName>
</protein>
<evidence type="ECO:0000313" key="4">
    <source>
        <dbReference type="EMBL" id="KAF1934884.1"/>
    </source>
</evidence>
<name>A0A6A5S5X2_9PLEO</name>
<evidence type="ECO:0000313" key="5">
    <source>
        <dbReference type="Proteomes" id="UP000800038"/>
    </source>
</evidence>
<dbReference type="OrthoDB" id="3691743at2759"/>
<keyword evidence="1" id="KW-0175">Coiled coil</keyword>
<dbReference type="AlphaFoldDB" id="A0A6A5S5X2"/>
<dbReference type="EMBL" id="ML976350">
    <property type="protein sequence ID" value="KAF1934884.1"/>
    <property type="molecule type" value="Genomic_DNA"/>
</dbReference>
<keyword evidence="5" id="KW-1185">Reference proteome</keyword>
<reference evidence="4" key="1">
    <citation type="journal article" date="2020" name="Stud. Mycol.">
        <title>101 Dothideomycetes genomes: a test case for predicting lifestyles and emergence of pathogens.</title>
        <authorList>
            <person name="Haridas S."/>
            <person name="Albert R."/>
            <person name="Binder M."/>
            <person name="Bloem J."/>
            <person name="Labutti K."/>
            <person name="Salamov A."/>
            <person name="Andreopoulos B."/>
            <person name="Baker S."/>
            <person name="Barry K."/>
            <person name="Bills G."/>
            <person name="Bluhm B."/>
            <person name="Cannon C."/>
            <person name="Castanera R."/>
            <person name="Culley D."/>
            <person name="Daum C."/>
            <person name="Ezra D."/>
            <person name="Gonzalez J."/>
            <person name="Henrissat B."/>
            <person name="Kuo A."/>
            <person name="Liang C."/>
            <person name="Lipzen A."/>
            <person name="Lutzoni F."/>
            <person name="Magnuson J."/>
            <person name="Mondo S."/>
            <person name="Nolan M."/>
            <person name="Ohm R."/>
            <person name="Pangilinan J."/>
            <person name="Park H.-J."/>
            <person name="Ramirez L."/>
            <person name="Alfaro M."/>
            <person name="Sun H."/>
            <person name="Tritt A."/>
            <person name="Yoshinaga Y."/>
            <person name="Zwiers L.-H."/>
            <person name="Turgeon B."/>
            <person name="Goodwin S."/>
            <person name="Spatafora J."/>
            <person name="Crous P."/>
            <person name="Grigoriev I."/>
        </authorList>
    </citation>
    <scope>NUCLEOTIDE SEQUENCE</scope>
    <source>
        <strain evidence="4">CBS 161.51</strain>
    </source>
</reference>
<organism evidence="4 5">
    <name type="scientific">Clathrospora elynae</name>
    <dbReference type="NCBI Taxonomy" id="706981"/>
    <lineage>
        <taxon>Eukaryota</taxon>
        <taxon>Fungi</taxon>
        <taxon>Dikarya</taxon>
        <taxon>Ascomycota</taxon>
        <taxon>Pezizomycotina</taxon>
        <taxon>Dothideomycetes</taxon>
        <taxon>Pleosporomycetidae</taxon>
        <taxon>Pleosporales</taxon>
        <taxon>Diademaceae</taxon>
        <taxon>Clathrospora</taxon>
    </lineage>
</organism>
<feature type="transmembrane region" description="Helical" evidence="3">
    <location>
        <begin position="6"/>
        <end position="24"/>
    </location>
</feature>
<dbReference type="Proteomes" id="UP000800038">
    <property type="component" value="Unassembled WGS sequence"/>
</dbReference>
<evidence type="ECO:0000256" key="3">
    <source>
        <dbReference type="SAM" id="Phobius"/>
    </source>
</evidence>
<keyword evidence="3" id="KW-0812">Transmembrane</keyword>
<keyword evidence="3" id="KW-0472">Membrane</keyword>
<keyword evidence="3" id="KW-1133">Transmembrane helix</keyword>
<sequence length="347" mass="39649">MTFTLAIVYTLLALSICCLISRILEQDKILENSQQRIREQDTLLKNSRQCVKEQETCILNKDAEMWEVQEHIVFKTNELHDMTLKCDAMVAQIGEANTWAQEVQEELDWINTLLEETQLRVNEQDVYILERNAERHEMAAQLRYTVSDIQGLDRICNAMHAGLVKMMVFSDDGTTEIIHQQAIIEQLDAELEQKQQETDAWASNNAGTIHALQSRADVLEGENAELRQENGNLALDLEAMIREVGELEAWKTARLDDEEHARTAAGKENDDIEIIWHTQETEGLGWSAETGAENEETVAWEWEWDSDIDTDAEEQIGEDTFETMTSYTTQSSPSPHTVTVMSPEVFN</sequence>
<evidence type="ECO:0000256" key="2">
    <source>
        <dbReference type="SAM" id="MobiDB-lite"/>
    </source>
</evidence>
<proteinExistence type="predicted"/>
<accession>A0A6A5S5X2</accession>